<keyword evidence="2" id="KW-1185">Reference proteome</keyword>
<comment type="caution">
    <text evidence="1">The sequence shown here is derived from an EMBL/GenBank/DDBJ whole genome shotgun (WGS) entry which is preliminary data.</text>
</comment>
<dbReference type="EMBL" id="PTIX01000008">
    <property type="protein sequence ID" value="PPK67005.1"/>
    <property type="molecule type" value="Genomic_DNA"/>
</dbReference>
<dbReference type="Gene3D" id="3.40.50.12370">
    <property type="match status" value="1"/>
</dbReference>
<protein>
    <recommendedName>
        <fullName evidence="3">Universal stress protein family protein</fullName>
    </recommendedName>
</protein>
<dbReference type="SUPFAM" id="SSF52402">
    <property type="entry name" value="Adenine nucleotide alpha hydrolases-like"/>
    <property type="match status" value="1"/>
</dbReference>
<evidence type="ECO:0000313" key="2">
    <source>
        <dbReference type="Proteomes" id="UP000239203"/>
    </source>
</evidence>
<organism evidence="1 2">
    <name type="scientific">Actinokineospora auranticolor</name>
    <dbReference type="NCBI Taxonomy" id="155976"/>
    <lineage>
        <taxon>Bacteria</taxon>
        <taxon>Bacillati</taxon>
        <taxon>Actinomycetota</taxon>
        <taxon>Actinomycetes</taxon>
        <taxon>Pseudonocardiales</taxon>
        <taxon>Pseudonocardiaceae</taxon>
        <taxon>Actinokineospora</taxon>
    </lineage>
</organism>
<evidence type="ECO:0000313" key="1">
    <source>
        <dbReference type="EMBL" id="PPK67005.1"/>
    </source>
</evidence>
<proteinExistence type="predicted"/>
<sequence>MGTCHAKGAAVTVLEVVAPETAPMSPHLPGLGDDGRVPLSVERVEGRTGRALAEAARGADLPAIGAHHSPAHIASGVAADCLRDAGCLVVIVPVG</sequence>
<accession>A0A2S6GP31</accession>
<gene>
    <name evidence="1" type="ORF">CLV40_1081</name>
</gene>
<name>A0A2S6GP31_9PSEU</name>
<evidence type="ECO:0008006" key="3">
    <source>
        <dbReference type="Google" id="ProtNLM"/>
    </source>
</evidence>
<dbReference type="AlphaFoldDB" id="A0A2S6GP31"/>
<reference evidence="1 2" key="1">
    <citation type="submission" date="2018-02" db="EMBL/GenBank/DDBJ databases">
        <title>Genomic Encyclopedia of Archaeal and Bacterial Type Strains, Phase II (KMG-II): from individual species to whole genera.</title>
        <authorList>
            <person name="Goeker M."/>
        </authorList>
    </citation>
    <scope>NUCLEOTIDE SEQUENCE [LARGE SCALE GENOMIC DNA]</scope>
    <source>
        <strain evidence="1 2">YU 961-1</strain>
    </source>
</reference>
<dbReference type="Proteomes" id="UP000239203">
    <property type="component" value="Unassembled WGS sequence"/>
</dbReference>